<evidence type="ECO:0000313" key="2">
    <source>
        <dbReference type="Proteomes" id="UP000634136"/>
    </source>
</evidence>
<keyword evidence="2" id="KW-1185">Reference proteome</keyword>
<sequence length="66" mass="7541">MVLERREINHLYLLATILAQKSVSFVRDQLCKYGNIQGLNTSKVSIVVELHKGNGPNVVDEIIYLW</sequence>
<protein>
    <submittedName>
        <fullName evidence="1">Uncharacterized protein</fullName>
    </submittedName>
</protein>
<gene>
    <name evidence="1" type="ORF">G2W53_034850</name>
</gene>
<dbReference type="Proteomes" id="UP000634136">
    <property type="component" value="Unassembled WGS sequence"/>
</dbReference>
<comment type="caution">
    <text evidence="1">The sequence shown here is derived from an EMBL/GenBank/DDBJ whole genome shotgun (WGS) entry which is preliminary data.</text>
</comment>
<evidence type="ECO:0000313" key="1">
    <source>
        <dbReference type="EMBL" id="KAF7813874.1"/>
    </source>
</evidence>
<name>A0A834WE47_9FABA</name>
<organism evidence="1 2">
    <name type="scientific">Senna tora</name>
    <dbReference type="NCBI Taxonomy" id="362788"/>
    <lineage>
        <taxon>Eukaryota</taxon>
        <taxon>Viridiplantae</taxon>
        <taxon>Streptophyta</taxon>
        <taxon>Embryophyta</taxon>
        <taxon>Tracheophyta</taxon>
        <taxon>Spermatophyta</taxon>
        <taxon>Magnoliopsida</taxon>
        <taxon>eudicotyledons</taxon>
        <taxon>Gunneridae</taxon>
        <taxon>Pentapetalae</taxon>
        <taxon>rosids</taxon>
        <taxon>fabids</taxon>
        <taxon>Fabales</taxon>
        <taxon>Fabaceae</taxon>
        <taxon>Caesalpinioideae</taxon>
        <taxon>Cassia clade</taxon>
        <taxon>Senna</taxon>
    </lineage>
</organism>
<proteinExistence type="predicted"/>
<reference evidence="1" key="1">
    <citation type="submission" date="2020-09" db="EMBL/GenBank/DDBJ databases">
        <title>Genome-Enabled Discovery of Anthraquinone Biosynthesis in Senna tora.</title>
        <authorList>
            <person name="Kang S.-H."/>
            <person name="Pandey R.P."/>
            <person name="Lee C.-M."/>
            <person name="Sim J.-S."/>
            <person name="Jeong J.-T."/>
            <person name="Choi B.-S."/>
            <person name="Jung M."/>
            <person name="Ginzburg D."/>
            <person name="Zhao K."/>
            <person name="Won S.Y."/>
            <person name="Oh T.-J."/>
            <person name="Yu Y."/>
            <person name="Kim N.-H."/>
            <person name="Lee O.R."/>
            <person name="Lee T.-H."/>
            <person name="Bashyal P."/>
            <person name="Kim T.-S."/>
            <person name="Lee W.-H."/>
            <person name="Kawkins C."/>
            <person name="Kim C.-K."/>
            <person name="Kim J.S."/>
            <person name="Ahn B.O."/>
            <person name="Rhee S.Y."/>
            <person name="Sohng J.K."/>
        </authorList>
    </citation>
    <scope>NUCLEOTIDE SEQUENCE</scope>
    <source>
        <tissue evidence="1">Leaf</tissue>
    </source>
</reference>
<dbReference type="EMBL" id="JAAIUW010000010">
    <property type="protein sequence ID" value="KAF7813874.1"/>
    <property type="molecule type" value="Genomic_DNA"/>
</dbReference>
<accession>A0A834WE47</accession>
<dbReference type="AlphaFoldDB" id="A0A834WE47"/>